<evidence type="ECO:0000256" key="1">
    <source>
        <dbReference type="SAM" id="SignalP"/>
    </source>
</evidence>
<evidence type="ECO:0000313" key="3">
    <source>
        <dbReference type="Proteomes" id="UP000636949"/>
    </source>
</evidence>
<reference evidence="2" key="2">
    <citation type="submission" date="2020-09" db="EMBL/GenBank/DDBJ databases">
        <authorList>
            <person name="Sun Q."/>
            <person name="Zhou Y."/>
        </authorList>
    </citation>
    <scope>NUCLEOTIDE SEQUENCE</scope>
    <source>
        <strain evidence="2">CGMCC 1.15758</strain>
    </source>
</reference>
<dbReference type="EMBL" id="BMJS01000016">
    <property type="protein sequence ID" value="GGF99372.1"/>
    <property type="molecule type" value="Genomic_DNA"/>
</dbReference>
<dbReference type="RefSeq" id="WP_117003167.1">
    <property type="nucleotide sequence ID" value="NZ_BMJS01000016.1"/>
</dbReference>
<protein>
    <submittedName>
        <fullName evidence="2">Uncharacterized protein</fullName>
    </submittedName>
</protein>
<gene>
    <name evidence="2" type="ORF">GCM10010995_15800</name>
</gene>
<organism evidence="2 3">
    <name type="scientific">Cysteiniphilum litorale</name>
    <dbReference type="NCBI Taxonomy" id="2056700"/>
    <lineage>
        <taxon>Bacteria</taxon>
        <taxon>Pseudomonadati</taxon>
        <taxon>Pseudomonadota</taxon>
        <taxon>Gammaproteobacteria</taxon>
        <taxon>Thiotrichales</taxon>
        <taxon>Fastidiosibacteraceae</taxon>
        <taxon>Cysteiniphilum</taxon>
    </lineage>
</organism>
<dbReference type="AlphaFoldDB" id="A0A8J2Z4V7"/>
<dbReference type="OrthoDB" id="5629841at2"/>
<keyword evidence="3" id="KW-1185">Reference proteome</keyword>
<evidence type="ECO:0000313" key="2">
    <source>
        <dbReference type="EMBL" id="GGF99372.1"/>
    </source>
</evidence>
<name>A0A8J2Z4V7_9GAMM</name>
<proteinExistence type="predicted"/>
<dbReference type="Proteomes" id="UP000636949">
    <property type="component" value="Unassembled WGS sequence"/>
</dbReference>
<comment type="caution">
    <text evidence="2">The sequence shown here is derived from an EMBL/GenBank/DDBJ whole genome shotgun (WGS) entry which is preliminary data.</text>
</comment>
<sequence>MKIKMIAITLPLIFGASMANASNAFDEIVHSCDGQFAVWDGVDATQINGGPYFPVLMTVKIKSNGDNQYNLSSELRFIKYSTFSAPQ</sequence>
<keyword evidence="1" id="KW-0732">Signal</keyword>
<feature type="signal peptide" evidence="1">
    <location>
        <begin position="1"/>
        <end position="21"/>
    </location>
</feature>
<accession>A0A8J2Z4V7</accession>
<feature type="chain" id="PRO_5035289820" evidence="1">
    <location>
        <begin position="22"/>
        <end position="87"/>
    </location>
</feature>
<reference evidence="2" key="1">
    <citation type="journal article" date="2014" name="Int. J. Syst. Evol. Microbiol.">
        <title>Complete genome sequence of Corynebacterium casei LMG S-19264T (=DSM 44701T), isolated from a smear-ripened cheese.</title>
        <authorList>
            <consortium name="US DOE Joint Genome Institute (JGI-PGF)"/>
            <person name="Walter F."/>
            <person name="Albersmeier A."/>
            <person name="Kalinowski J."/>
            <person name="Ruckert C."/>
        </authorList>
    </citation>
    <scope>NUCLEOTIDE SEQUENCE</scope>
    <source>
        <strain evidence="2">CGMCC 1.15758</strain>
    </source>
</reference>